<evidence type="ECO:0000313" key="3">
    <source>
        <dbReference type="Proteomes" id="UP000516444"/>
    </source>
</evidence>
<evidence type="ECO:0000313" key="2">
    <source>
        <dbReference type="EMBL" id="BCL27070.1"/>
    </source>
</evidence>
<name>A0A7G1NZI9_9ACTN</name>
<organism evidence="2 3">
    <name type="scientific">Streptomyces aurantiacus</name>
    <dbReference type="NCBI Taxonomy" id="47760"/>
    <lineage>
        <taxon>Bacteria</taxon>
        <taxon>Bacillati</taxon>
        <taxon>Actinomycetota</taxon>
        <taxon>Actinomycetes</taxon>
        <taxon>Kitasatosporales</taxon>
        <taxon>Streptomycetaceae</taxon>
        <taxon>Streptomyces</taxon>
        <taxon>Streptomyces aurantiacus group</taxon>
    </lineage>
</organism>
<protein>
    <submittedName>
        <fullName evidence="2">Uncharacterized protein</fullName>
    </submittedName>
</protein>
<reference evidence="2 3" key="1">
    <citation type="journal article" date="2014" name="Int. J. Syst. Evol. Microbiol.">
        <title>Complete genome sequence of Corynebacterium casei LMG S-19264T (=DSM 44701T), isolated from a smear-ripened cheese.</title>
        <authorList>
            <consortium name="US DOE Joint Genome Institute (JGI-PGF)"/>
            <person name="Walter F."/>
            <person name="Albersmeier A."/>
            <person name="Kalinowski J."/>
            <person name="Ruckert C."/>
        </authorList>
    </citation>
    <scope>NUCLEOTIDE SEQUENCE [LARGE SCALE GENOMIC DNA]</scope>
    <source>
        <strain evidence="2 3">JCM 4677</strain>
    </source>
</reference>
<dbReference type="EMBL" id="AP023440">
    <property type="protein sequence ID" value="BCL27070.1"/>
    <property type="molecule type" value="Genomic_DNA"/>
</dbReference>
<sequence length="71" mass="7257">MPVCCPGGELSGSSEAWLDKALGQLGSELLLSPPQRAKLGPPSDRSAARTATGHAERDNRTGPNCSTGHGT</sequence>
<proteinExistence type="predicted"/>
<accession>A0A7G1NZI9</accession>
<evidence type="ECO:0000256" key="1">
    <source>
        <dbReference type="SAM" id="MobiDB-lite"/>
    </source>
</evidence>
<dbReference type="AlphaFoldDB" id="A0A7G1NZI9"/>
<dbReference type="KEGG" id="sgm:GCM10017557_19290"/>
<feature type="compositionally biased region" description="Polar residues" evidence="1">
    <location>
        <begin position="61"/>
        <end position="71"/>
    </location>
</feature>
<dbReference type="Proteomes" id="UP000516444">
    <property type="component" value="Chromosome"/>
</dbReference>
<gene>
    <name evidence="2" type="ORF">GCM10017557_19290</name>
</gene>
<feature type="region of interest" description="Disordered" evidence="1">
    <location>
        <begin position="32"/>
        <end position="71"/>
    </location>
</feature>
<keyword evidence="3" id="KW-1185">Reference proteome</keyword>